<evidence type="ECO:0000313" key="4">
    <source>
        <dbReference type="Proteomes" id="UP000009282"/>
    </source>
</evidence>
<dbReference type="AlphaFoldDB" id="G4QN96"/>
<dbReference type="KEGG" id="gni:GNIT_3421"/>
<dbReference type="Proteomes" id="UP000009282">
    <property type="component" value="Chromosome"/>
</dbReference>
<name>G4QN96_GLANF</name>
<feature type="domain" description="EfeO-type cupredoxin-like" evidence="2">
    <location>
        <begin position="12"/>
        <end position="116"/>
    </location>
</feature>
<dbReference type="STRING" id="1085623.GNIT_3421"/>
<evidence type="ECO:0000256" key="1">
    <source>
        <dbReference type="SAM" id="Phobius"/>
    </source>
</evidence>
<proteinExistence type="predicted"/>
<keyword evidence="1" id="KW-0472">Membrane</keyword>
<dbReference type="eggNOG" id="COG4633">
    <property type="taxonomic scope" value="Bacteria"/>
</dbReference>
<dbReference type="SUPFAM" id="SSF49503">
    <property type="entry name" value="Cupredoxins"/>
    <property type="match status" value="1"/>
</dbReference>
<dbReference type="InterPro" id="IPR028096">
    <property type="entry name" value="EfeO_Cupredoxin"/>
</dbReference>
<dbReference type="EMBL" id="CP003060">
    <property type="protein sequence ID" value="AEP31515.1"/>
    <property type="molecule type" value="Genomic_DNA"/>
</dbReference>
<protein>
    <submittedName>
        <fullName evidence="3">Putative secreted protein containing plastocyanin domain</fullName>
    </submittedName>
</protein>
<organism evidence="3 4">
    <name type="scientific">Glaciecola nitratireducens (strain JCM 12485 / KCTC 12276 / FR1064)</name>
    <dbReference type="NCBI Taxonomy" id="1085623"/>
    <lineage>
        <taxon>Bacteria</taxon>
        <taxon>Pseudomonadati</taxon>
        <taxon>Pseudomonadota</taxon>
        <taxon>Gammaproteobacteria</taxon>
        <taxon>Alteromonadales</taxon>
        <taxon>Alteromonadaceae</taxon>
        <taxon>Brumicola</taxon>
    </lineage>
</organism>
<evidence type="ECO:0000259" key="2">
    <source>
        <dbReference type="Pfam" id="PF13473"/>
    </source>
</evidence>
<keyword evidence="4" id="KW-1185">Reference proteome</keyword>
<dbReference type="RefSeq" id="WP_014110386.1">
    <property type="nucleotide sequence ID" value="NC_016041.1"/>
</dbReference>
<dbReference type="OrthoDB" id="9800141at2"/>
<dbReference type="HOGENOM" id="CLU_131523_0_0_6"/>
<keyword evidence="1" id="KW-1133">Transmembrane helix</keyword>
<accession>G4QN96</accession>
<keyword evidence="1" id="KW-0812">Transmembrane</keyword>
<feature type="transmembrane region" description="Helical" evidence="1">
    <location>
        <begin position="6"/>
        <end position="22"/>
    </location>
</feature>
<dbReference type="Gene3D" id="2.60.40.420">
    <property type="entry name" value="Cupredoxins - blue copper proteins"/>
    <property type="match status" value="1"/>
</dbReference>
<sequence length="117" mass="13235">MLWINLIGVALIAIIVWWFWLYKSSSVALQEGRVEVIVKDGVYQPSKIKIPANKETVLMFTRRDLSSCAETLLIPDLEINATLPLNKQESVTIPASPSGHYAFHCQMKMYVGELIIE</sequence>
<dbReference type="Pfam" id="PF13473">
    <property type="entry name" value="Cupredoxin_1"/>
    <property type="match status" value="1"/>
</dbReference>
<reference evidence="3 4" key="1">
    <citation type="journal article" date="2011" name="J. Bacteriol.">
        <title>Complete genome sequence of seawater bacterium Glaciecola nitratireducens FR1064T.</title>
        <authorList>
            <person name="Bian F."/>
            <person name="Qin Q.L."/>
            <person name="Xie B.B."/>
            <person name="Shu Y.L."/>
            <person name="Zhang X.Y."/>
            <person name="Yu Y."/>
            <person name="Chen B."/>
            <person name="Chen X.L."/>
            <person name="Zhou B.C."/>
            <person name="Zhang Y.Z."/>
        </authorList>
    </citation>
    <scope>NUCLEOTIDE SEQUENCE [LARGE SCALE GENOMIC DNA]</scope>
    <source>
        <strain evidence="4">JCM 12485 / KCTC 12276 / FR1064</strain>
    </source>
</reference>
<gene>
    <name evidence="3" type="ordered locus">GNIT_3421</name>
</gene>
<evidence type="ECO:0000313" key="3">
    <source>
        <dbReference type="EMBL" id="AEP31515.1"/>
    </source>
</evidence>
<dbReference type="InterPro" id="IPR008972">
    <property type="entry name" value="Cupredoxin"/>
</dbReference>